<feature type="region of interest" description="Disordered" evidence="1">
    <location>
        <begin position="1"/>
        <end position="41"/>
    </location>
</feature>
<proteinExistence type="evidence at transcript level"/>
<dbReference type="EMBL" id="BT141726">
    <property type="protein sequence ID" value="AFK41520.1"/>
    <property type="molecule type" value="mRNA"/>
</dbReference>
<feature type="compositionally biased region" description="Basic and acidic residues" evidence="1">
    <location>
        <begin position="14"/>
        <end position="27"/>
    </location>
</feature>
<feature type="region of interest" description="Disordered" evidence="1">
    <location>
        <begin position="68"/>
        <end position="134"/>
    </location>
</feature>
<evidence type="ECO:0000256" key="1">
    <source>
        <dbReference type="SAM" id="MobiDB-lite"/>
    </source>
</evidence>
<reference evidence="2" key="1">
    <citation type="submission" date="2012-05" db="EMBL/GenBank/DDBJ databases">
        <authorList>
            <person name="Krishnakumar V."/>
            <person name="Cheung F."/>
            <person name="Xiao Y."/>
            <person name="Chan A."/>
            <person name="Moskal W.A."/>
            <person name="Town C.D."/>
        </authorList>
    </citation>
    <scope>NUCLEOTIDE SEQUENCE</scope>
</reference>
<dbReference type="AlphaFoldDB" id="I3SMM8"/>
<feature type="compositionally biased region" description="Basic and acidic residues" evidence="1">
    <location>
        <begin position="101"/>
        <end position="115"/>
    </location>
</feature>
<name>I3SMM8_LOTJA</name>
<feature type="compositionally biased region" description="Basic and acidic residues" evidence="1">
    <location>
        <begin position="75"/>
        <end position="87"/>
    </location>
</feature>
<evidence type="ECO:0000313" key="2">
    <source>
        <dbReference type="EMBL" id="AFK41520.1"/>
    </source>
</evidence>
<sequence>MTETPQEEAPVVVSEKENGAVDSKPDNVEGENVTAEKPQEEEDALLAEAGEKFAEDTFYDAVMTEIPQGEEPVVESERENGAVDSNKDNSGTVTLEVNGGAEKEEPVVESEKENGAVDSNQDNPGTVTLVENGGAEKVNPTVEDIINNNAKNEIPVSDGKINIQAEEQVQKVVDNGIWSFAQ</sequence>
<organism evidence="2">
    <name type="scientific">Lotus japonicus</name>
    <name type="common">Lotus corniculatus var. japonicus</name>
    <dbReference type="NCBI Taxonomy" id="34305"/>
    <lineage>
        <taxon>Eukaryota</taxon>
        <taxon>Viridiplantae</taxon>
        <taxon>Streptophyta</taxon>
        <taxon>Embryophyta</taxon>
        <taxon>Tracheophyta</taxon>
        <taxon>Spermatophyta</taxon>
        <taxon>Magnoliopsida</taxon>
        <taxon>eudicotyledons</taxon>
        <taxon>Gunneridae</taxon>
        <taxon>Pentapetalae</taxon>
        <taxon>rosids</taxon>
        <taxon>fabids</taxon>
        <taxon>Fabales</taxon>
        <taxon>Fabaceae</taxon>
        <taxon>Papilionoideae</taxon>
        <taxon>50 kb inversion clade</taxon>
        <taxon>NPAAA clade</taxon>
        <taxon>Hologalegina</taxon>
        <taxon>robinioid clade</taxon>
        <taxon>Loteae</taxon>
        <taxon>Lotus</taxon>
    </lineage>
</organism>
<feature type="compositionally biased region" description="Polar residues" evidence="1">
    <location>
        <begin position="117"/>
        <end position="126"/>
    </location>
</feature>
<accession>I3SMM8</accession>
<protein>
    <submittedName>
        <fullName evidence="2">Uncharacterized protein</fullName>
    </submittedName>
</protein>